<keyword evidence="4" id="KW-0547">Nucleotide-binding</keyword>
<feature type="region of interest" description="Disordered" evidence="9">
    <location>
        <begin position="863"/>
        <end position="888"/>
    </location>
</feature>
<proteinExistence type="predicted"/>
<evidence type="ECO:0000259" key="10">
    <source>
        <dbReference type="PROSITE" id="PS51424"/>
    </source>
</evidence>
<feature type="region of interest" description="Disordered" evidence="9">
    <location>
        <begin position="1"/>
        <end position="95"/>
    </location>
</feature>
<dbReference type="InterPro" id="IPR027417">
    <property type="entry name" value="P-loop_NTPase"/>
</dbReference>
<evidence type="ECO:0000256" key="4">
    <source>
        <dbReference type="ARBA" id="ARBA00022741"/>
    </source>
</evidence>
<dbReference type="InterPro" id="IPR020859">
    <property type="entry name" value="ROC"/>
</dbReference>
<dbReference type="GO" id="GO:0016301">
    <property type="term" value="F:kinase activity"/>
    <property type="evidence" value="ECO:0007669"/>
    <property type="project" value="UniProtKB-KW"/>
</dbReference>
<dbReference type="EMBL" id="CAJNNV010019608">
    <property type="protein sequence ID" value="CAE8606639.1"/>
    <property type="molecule type" value="Genomic_DNA"/>
</dbReference>
<keyword evidence="2" id="KW-0808">Transferase</keyword>
<feature type="non-terminal residue" evidence="11">
    <location>
        <position position="1"/>
    </location>
</feature>
<dbReference type="PANTHER" id="PTHR47679">
    <property type="entry name" value="PROTEIN TORNADO 1"/>
    <property type="match status" value="1"/>
</dbReference>
<dbReference type="InterPro" id="IPR032171">
    <property type="entry name" value="COR-A"/>
</dbReference>
<evidence type="ECO:0000313" key="11">
    <source>
        <dbReference type="EMBL" id="CAE8606639.1"/>
    </source>
</evidence>
<gene>
    <name evidence="11" type="ORF">PGLA1383_LOCUS24619</name>
</gene>
<dbReference type="EC" id="2.7.11.1" evidence="1"/>
<dbReference type="PANTHER" id="PTHR47679:SF2">
    <property type="entry name" value="C-TERMINAL OF ROC (COR) DOMAIN-CONTAINING PROTEIN"/>
    <property type="match status" value="1"/>
</dbReference>
<evidence type="ECO:0000256" key="3">
    <source>
        <dbReference type="ARBA" id="ARBA00022737"/>
    </source>
</evidence>
<dbReference type="InterPro" id="IPR024983">
    <property type="entry name" value="CHAT_dom"/>
</dbReference>
<organism evidence="11 12">
    <name type="scientific">Polarella glacialis</name>
    <name type="common">Dinoflagellate</name>
    <dbReference type="NCBI Taxonomy" id="89957"/>
    <lineage>
        <taxon>Eukaryota</taxon>
        <taxon>Sar</taxon>
        <taxon>Alveolata</taxon>
        <taxon>Dinophyceae</taxon>
        <taxon>Suessiales</taxon>
        <taxon>Suessiaceae</taxon>
        <taxon>Polarella</taxon>
    </lineage>
</organism>
<protein>
    <recommendedName>
        <fullName evidence="1">non-specific serine/threonine protein kinase</fullName>
        <ecNumber evidence="1">2.7.11.1</ecNumber>
    </recommendedName>
</protein>
<keyword evidence="3" id="KW-0677">Repeat</keyword>
<evidence type="ECO:0000256" key="7">
    <source>
        <dbReference type="ARBA" id="ARBA00047899"/>
    </source>
</evidence>
<keyword evidence="5" id="KW-0418">Kinase</keyword>
<evidence type="ECO:0000256" key="6">
    <source>
        <dbReference type="ARBA" id="ARBA00022840"/>
    </source>
</evidence>
<reference evidence="11" key="1">
    <citation type="submission" date="2021-02" db="EMBL/GenBank/DDBJ databases">
        <authorList>
            <person name="Dougan E. K."/>
            <person name="Rhodes N."/>
            <person name="Thang M."/>
            <person name="Chan C."/>
        </authorList>
    </citation>
    <scope>NUCLEOTIDE SEQUENCE</scope>
</reference>
<dbReference type="Pfam" id="PF12770">
    <property type="entry name" value="CHAT"/>
    <property type="match status" value="1"/>
</dbReference>
<accession>A0A813EXC7</accession>
<comment type="catalytic activity">
    <reaction evidence="8">
        <text>L-seryl-[protein] + ATP = O-phospho-L-seryl-[protein] + ADP + H(+)</text>
        <dbReference type="Rhea" id="RHEA:17989"/>
        <dbReference type="Rhea" id="RHEA-COMP:9863"/>
        <dbReference type="Rhea" id="RHEA-COMP:11604"/>
        <dbReference type="ChEBI" id="CHEBI:15378"/>
        <dbReference type="ChEBI" id="CHEBI:29999"/>
        <dbReference type="ChEBI" id="CHEBI:30616"/>
        <dbReference type="ChEBI" id="CHEBI:83421"/>
        <dbReference type="ChEBI" id="CHEBI:456216"/>
        <dbReference type="EC" id="2.7.11.1"/>
    </reaction>
</comment>
<comment type="caution">
    <text evidence="11">The sequence shown here is derived from an EMBL/GenBank/DDBJ whole genome shotgun (WGS) entry which is preliminary data.</text>
</comment>
<sequence length="1450" mass="156015">VGGDTWDASASQLPPRGSVGKLLTASRLSKGPAAGTRGGADGTGRGSVSPVARFTAKPPGKVAGVASSPMARASATSGFGSGAMGSTSSSSSVPFKRTTAVANRRQMLQALRSGEGPAKDGFGKTKTKGTAIAHRLHHLGFRACSPNVVTEGTDEAADLWKALAQSELARAAFREALRLGKVRPRTLKLMFVGQGRAGKTSTLKALTGQTFQPNEESTHGLHATMPLVRAVTLDVRSALVSQWQVVARSEHEIHGAELERSCAQYVAERMRDVDSSEALQAEPDGGEAWPEDGITKMSVDLVARLIQNNESGLDDEEDEPVMLKTWDFGGQREYYVMHHLFLTNRGIYLVVTRLDSWLVPNLETPEGEESPAVTGEDGGAFEPPLEALTFWLSSIHVHAPDAMILIVGTHADRVADCQKEVEDRVEEEIVQLMERVPGVERQVVVNGSAGLCFFPVDNSGLSGLTSDSGLPELQQAIDREASTALAPGGSFGQELPLPWVRLREMLEDASEGSTGDDGVLPLTATFVLDLAKVRAMGLEAGICGGDEELLQCLTVLHSFGSIVFFDEDGLRDHVVLSTQWLADAMAHILNCPRVVQGAVAAARRLRERGELEDELLLRTLWRPHKFREHHNVLLQMLHRFDLVIPLGAGAGSGGAVHVVPSLLPVAPPQVIAATPRDAEVWGSLFFDFHGLLCRLLPTLFPKLVAASSREADVDVVGSLGLYRDSFRLLWMGHEIAMDLLPRERPQVVRVQSVEGTGLPLCIVQSLLRLVKVTLAQSSHLSFTAGVLCEHCHARAGERQHVIDVNELLSDKRVPCRVSARVVVVPEHCWASEWRESLESQASAPFPPPLPPVALTAYSSVESNWDMSPNERSQSPAPTVSTEPSLMSSRMLQSEMPHGTSVSLLYASPVWRQSEAGGSELPPLDMHQEATMLAEAAQNSGAAVVVSLATASNLARLLTSAPEATEGSSGLILHLSLHCGDSGQVLLLEDDYGGAHEFSLEDLRGLLAATGGAQRLQLVFLHACCSDLAGSIFLAAGAPHVVCCRGAVFDATARAFTRAFYQAFCGGGKSVAQAFEIARFEIRTAPQPGLRAEAEKYLLLPRDDPQHGFCFCAAIPRGVMSLPFLYTSALVPARVEDFCGRARDIWLLMQHLSSSRRCVVVAGPSQIGKSALLTEIARFTGSPGRRYAYRALHVAPSPEEVEEDLGCGDSQGQEPRHLLLALLRALGAAVGRSLEAVGGESWTEGAFTGFSTELSMESQESMASLGLSSHNEARMIRSRVVQGLQRLEAKGQRTLLILDEVEPFFASPAACDEIRKLLSELLLRTERLEIMLGARQAPFQALGAHKVVAYPVESLRPTDAARLFLWRVHRPLVVADLSEAALEAAGGEAAVSQGLPLIMNAQNRGMVLSQLSSHPLLQRCAGMPGHLRAVADHVLPGNGSLWEIHRRHSGE</sequence>
<evidence type="ECO:0000256" key="1">
    <source>
        <dbReference type="ARBA" id="ARBA00012513"/>
    </source>
</evidence>
<dbReference type="PROSITE" id="PS51424">
    <property type="entry name" value="ROC"/>
    <property type="match status" value="1"/>
</dbReference>
<dbReference type="Proteomes" id="UP000654075">
    <property type="component" value="Unassembled WGS sequence"/>
</dbReference>
<evidence type="ECO:0000256" key="5">
    <source>
        <dbReference type="ARBA" id="ARBA00022777"/>
    </source>
</evidence>
<feature type="compositionally biased region" description="Low complexity" evidence="9">
    <location>
        <begin position="71"/>
        <end position="92"/>
    </location>
</feature>
<keyword evidence="12" id="KW-1185">Reference proteome</keyword>
<dbReference type="Gene3D" id="3.40.50.300">
    <property type="entry name" value="P-loop containing nucleotide triphosphate hydrolases"/>
    <property type="match status" value="2"/>
</dbReference>
<comment type="catalytic activity">
    <reaction evidence="7">
        <text>L-threonyl-[protein] + ATP = O-phospho-L-threonyl-[protein] + ADP + H(+)</text>
        <dbReference type="Rhea" id="RHEA:46608"/>
        <dbReference type="Rhea" id="RHEA-COMP:11060"/>
        <dbReference type="Rhea" id="RHEA-COMP:11605"/>
        <dbReference type="ChEBI" id="CHEBI:15378"/>
        <dbReference type="ChEBI" id="CHEBI:30013"/>
        <dbReference type="ChEBI" id="CHEBI:30616"/>
        <dbReference type="ChEBI" id="CHEBI:61977"/>
        <dbReference type="ChEBI" id="CHEBI:456216"/>
        <dbReference type="EC" id="2.7.11.1"/>
    </reaction>
</comment>
<dbReference type="Pfam" id="PF16095">
    <property type="entry name" value="COR-A"/>
    <property type="match status" value="1"/>
</dbReference>
<dbReference type="GO" id="GO:0005524">
    <property type="term" value="F:ATP binding"/>
    <property type="evidence" value="ECO:0007669"/>
    <property type="project" value="UniProtKB-KW"/>
</dbReference>
<evidence type="ECO:0000256" key="9">
    <source>
        <dbReference type="SAM" id="MobiDB-lite"/>
    </source>
</evidence>
<name>A0A813EXC7_POLGL</name>
<evidence type="ECO:0000256" key="2">
    <source>
        <dbReference type="ARBA" id="ARBA00022679"/>
    </source>
</evidence>
<dbReference type="SUPFAM" id="SSF52540">
    <property type="entry name" value="P-loop containing nucleoside triphosphate hydrolases"/>
    <property type="match status" value="2"/>
</dbReference>
<dbReference type="OrthoDB" id="6116593at2759"/>
<feature type="compositionally biased region" description="Gly residues" evidence="9">
    <location>
        <begin position="36"/>
        <end position="45"/>
    </location>
</feature>
<evidence type="ECO:0000256" key="8">
    <source>
        <dbReference type="ARBA" id="ARBA00048679"/>
    </source>
</evidence>
<evidence type="ECO:0000313" key="12">
    <source>
        <dbReference type="Proteomes" id="UP000654075"/>
    </source>
</evidence>
<feature type="domain" description="Roc" evidence="10">
    <location>
        <begin position="180"/>
        <end position="484"/>
    </location>
</feature>
<keyword evidence="6" id="KW-0067">ATP-binding</keyword>